<feature type="region of interest" description="Disordered" evidence="1">
    <location>
        <begin position="884"/>
        <end position="918"/>
    </location>
</feature>
<dbReference type="PANTHER" id="PTHR33928">
    <property type="entry name" value="POLYGALACTURONASE QRT3"/>
    <property type="match status" value="1"/>
</dbReference>
<dbReference type="Pfam" id="PF12708">
    <property type="entry name" value="Pect-lyase_RHGA_epim"/>
    <property type="match status" value="2"/>
</dbReference>
<dbReference type="Gene3D" id="2.160.20.10">
    <property type="entry name" value="Single-stranded right-handed beta-helix, Pectin lyase-like"/>
    <property type="match status" value="2"/>
</dbReference>
<evidence type="ECO:0000313" key="5">
    <source>
        <dbReference type="Proteomes" id="UP001642405"/>
    </source>
</evidence>
<dbReference type="InterPro" id="IPR039279">
    <property type="entry name" value="QRT3-like"/>
</dbReference>
<feature type="compositionally biased region" description="Polar residues" evidence="1">
    <location>
        <begin position="909"/>
        <end position="918"/>
    </location>
</feature>
<protein>
    <recommendedName>
        <fullName evidence="3">Rhamnogalacturonase A/B/Epimerase-like pectate lyase domain-containing protein</fullName>
    </recommendedName>
</protein>
<dbReference type="Proteomes" id="UP001642405">
    <property type="component" value="Unassembled WGS sequence"/>
</dbReference>
<name>A0ABP0CEP8_9PEZI</name>
<sequence>MHLFRGLGLLAASFAAAAVAQAPPTTPYWMDGIAHNGIASFNADKSYVLYRNVKDYGAVGDGATDDTAAINAAISAGNRCGGFTACVGSTTTPAVVFFPAGTYMISSSIIDYYYTQLIGDPRDMPTIKATASFVPNIIGMLDGDVYVNGKLKYTSTNVFFRQLRNIRFDTTLVPGAVTAVHWPSAQATSIQNCVFVLSPDATRQHTGIFMEEGSGGLLNDLVFYGGTYGCQLGNQQYTMRNLTFFNAETAILQIWNWAWTYKSIYVYDCQVGINMTGPIIGSVTLVDSLFDNTPVGVISGRVPNTQVHPGAGSLIMENVVFRQVNTAVLGPQGTVVPGNATGTVVKKGFAYGNVYVPNGPNVYQSFNDAYFPELTELRLGNKYFERSKPQYDDVPASSFLTARQFGAKGDGVTDDTVALNALFHEAANEFTDSVAFVDAGYYLVTDTIHIPPNVRIVGEALSAVILGTGTKFQDMNAPYPVVQVGQPGDVGYIEWSDMIVSTQGAMAGAVLIEYNLETPTGPCTATNPPSGMWDVHVRVGGFAGSQLQLAQCNKTPQLSNYVNPACVAAYLGLHITRSASNLYMENNWIWTADHDIEDPLSSQISVFSGRGILVESEKGRIWMLATCAEHHVKYQYQLANTRNVWMGLIQTETPYFQPNPPAPAPFNPVNTTIHDPDFELDCAAATDNNEGALPGSPPCAMAWGLRLVNAQNVSVYGAGLYSFFNNYDTSCSAPGNGELCQARMVYTGALVNETNVNAANVNSTDVAGIEIYNLNTIGSQNQGSLGINFEWGEAEEAEMRHGMRPDTASTSSSALASSAASPSQGYICYGNWKELCSLGDIEDVLAKNNTKRRIDTNKKAKNGSLTVEAPVSTIVYNGTLPPATSTASAPTTTQIPSLSSSFPLPVPSQTDCSSEYEW</sequence>
<feature type="chain" id="PRO_5047003575" description="Rhamnogalacturonase A/B/Epimerase-like pectate lyase domain-containing protein" evidence="2">
    <location>
        <begin position="21"/>
        <end position="918"/>
    </location>
</feature>
<dbReference type="InterPro" id="IPR012334">
    <property type="entry name" value="Pectin_lyas_fold"/>
</dbReference>
<feature type="domain" description="Rhamnogalacturonase A/B/Epimerase-like pectate lyase" evidence="3">
    <location>
        <begin position="402"/>
        <end position="473"/>
    </location>
</feature>
<dbReference type="EMBL" id="CAWUHB010000050">
    <property type="protein sequence ID" value="CAK7229679.1"/>
    <property type="molecule type" value="Genomic_DNA"/>
</dbReference>
<evidence type="ECO:0000259" key="3">
    <source>
        <dbReference type="Pfam" id="PF12708"/>
    </source>
</evidence>
<keyword evidence="2" id="KW-0732">Signal</keyword>
<evidence type="ECO:0000256" key="1">
    <source>
        <dbReference type="SAM" id="MobiDB-lite"/>
    </source>
</evidence>
<proteinExistence type="predicted"/>
<keyword evidence="5" id="KW-1185">Reference proteome</keyword>
<dbReference type="InterPro" id="IPR024535">
    <property type="entry name" value="RHGA/B-epi-like_pectate_lyase"/>
</dbReference>
<gene>
    <name evidence="4" type="ORF">SCUCBS95973_007304</name>
</gene>
<comment type="caution">
    <text evidence="4">The sequence shown here is derived from an EMBL/GenBank/DDBJ whole genome shotgun (WGS) entry which is preliminary data.</text>
</comment>
<feature type="domain" description="Rhamnogalacturonase A/B/Epimerase-like pectate lyase" evidence="3">
    <location>
        <begin position="50"/>
        <end position="274"/>
    </location>
</feature>
<dbReference type="CDD" id="cd23668">
    <property type="entry name" value="GH55_beta13glucanase-like"/>
    <property type="match status" value="1"/>
</dbReference>
<accession>A0ABP0CEP8</accession>
<evidence type="ECO:0000313" key="4">
    <source>
        <dbReference type="EMBL" id="CAK7229679.1"/>
    </source>
</evidence>
<dbReference type="SUPFAM" id="SSF51126">
    <property type="entry name" value="Pectin lyase-like"/>
    <property type="match status" value="2"/>
</dbReference>
<evidence type="ECO:0000256" key="2">
    <source>
        <dbReference type="SAM" id="SignalP"/>
    </source>
</evidence>
<reference evidence="4 5" key="1">
    <citation type="submission" date="2024-01" db="EMBL/GenBank/DDBJ databases">
        <authorList>
            <person name="Allen C."/>
            <person name="Tagirdzhanova G."/>
        </authorList>
    </citation>
    <scope>NUCLEOTIDE SEQUENCE [LARGE SCALE GENOMIC DNA]</scope>
</reference>
<feature type="compositionally biased region" description="Low complexity" evidence="1">
    <location>
        <begin position="884"/>
        <end position="903"/>
    </location>
</feature>
<dbReference type="PANTHER" id="PTHR33928:SF2">
    <property type="entry name" value="PECTATE LYASE SUPERFAMILY PROTEIN DOMAIN-CONTAINING PROTEIN-RELATED"/>
    <property type="match status" value="1"/>
</dbReference>
<dbReference type="InterPro" id="IPR011050">
    <property type="entry name" value="Pectin_lyase_fold/virulence"/>
</dbReference>
<feature type="signal peptide" evidence="2">
    <location>
        <begin position="1"/>
        <end position="20"/>
    </location>
</feature>
<organism evidence="4 5">
    <name type="scientific">Sporothrix curviconia</name>
    <dbReference type="NCBI Taxonomy" id="1260050"/>
    <lineage>
        <taxon>Eukaryota</taxon>
        <taxon>Fungi</taxon>
        <taxon>Dikarya</taxon>
        <taxon>Ascomycota</taxon>
        <taxon>Pezizomycotina</taxon>
        <taxon>Sordariomycetes</taxon>
        <taxon>Sordariomycetidae</taxon>
        <taxon>Ophiostomatales</taxon>
        <taxon>Ophiostomataceae</taxon>
        <taxon>Sporothrix</taxon>
    </lineage>
</organism>